<dbReference type="EMBL" id="JAWDGP010006426">
    <property type="protein sequence ID" value="KAK3741460.1"/>
    <property type="molecule type" value="Genomic_DNA"/>
</dbReference>
<dbReference type="AlphaFoldDB" id="A0AAE1CXB7"/>
<comment type="caution">
    <text evidence="1">The sequence shown here is derived from an EMBL/GenBank/DDBJ whole genome shotgun (WGS) entry which is preliminary data.</text>
</comment>
<evidence type="ECO:0000313" key="1">
    <source>
        <dbReference type="EMBL" id="KAK3741460.1"/>
    </source>
</evidence>
<gene>
    <name evidence="1" type="ORF">RRG08_017589</name>
</gene>
<dbReference type="PANTHER" id="PTHR46601">
    <property type="entry name" value="ULP_PROTEASE DOMAIN-CONTAINING PROTEIN"/>
    <property type="match status" value="1"/>
</dbReference>
<name>A0AAE1CXB7_9GAST</name>
<protein>
    <submittedName>
        <fullName evidence="1">Uncharacterized protein</fullName>
    </submittedName>
</protein>
<dbReference type="Proteomes" id="UP001283361">
    <property type="component" value="Unassembled WGS sequence"/>
</dbReference>
<sequence length="399" mass="46077">MQETCACMYCLNVRLKNEVLNETMSSNLEDFRMPPETKMLDPLLCEKTDSGWHQPLCLEGKYVTCGSPAEYIGSKFQRYMDSQVVNWQHWERVSQDGRTRLELVFKSGKLRDLLKEFIEKDKMQPPQGSTFMRHLHTFLWQYSQYSLLKGSLQEDEAVMVMDFAENLKVSYAVEVKSAHFGKAQITMHPTVCFYKVGEVQMRHSMVFLSDDICHDYHAVHHFTLASIEALAKAAPLVQRVYIFSDGCAGQYKGKGTFADLSLYTGKRIQWVFFGLEHGKGEADRETGVINRALDRAVSSDRLIVRNAEDLHTWCSKELTRKEQSSLRDLFLVPREEKIRDRPQTDVVTIPGTRRIHQAERVYDYIICTRILACFCQACRRDSDSCPNQAYVGMYTVHKL</sequence>
<accession>A0AAE1CXB7</accession>
<reference evidence="1" key="1">
    <citation type="journal article" date="2023" name="G3 (Bethesda)">
        <title>A reference genome for the long-term kleptoplast-retaining sea slug Elysia crispata morphotype clarki.</title>
        <authorList>
            <person name="Eastman K.E."/>
            <person name="Pendleton A.L."/>
            <person name="Shaikh M.A."/>
            <person name="Suttiyut T."/>
            <person name="Ogas R."/>
            <person name="Tomko P."/>
            <person name="Gavelis G."/>
            <person name="Widhalm J.R."/>
            <person name="Wisecaver J.H."/>
        </authorList>
    </citation>
    <scope>NUCLEOTIDE SEQUENCE</scope>
    <source>
        <strain evidence="1">ECLA1</strain>
    </source>
</reference>
<organism evidence="1 2">
    <name type="scientific">Elysia crispata</name>
    <name type="common">lettuce slug</name>
    <dbReference type="NCBI Taxonomy" id="231223"/>
    <lineage>
        <taxon>Eukaryota</taxon>
        <taxon>Metazoa</taxon>
        <taxon>Spiralia</taxon>
        <taxon>Lophotrochozoa</taxon>
        <taxon>Mollusca</taxon>
        <taxon>Gastropoda</taxon>
        <taxon>Heterobranchia</taxon>
        <taxon>Euthyneura</taxon>
        <taxon>Panpulmonata</taxon>
        <taxon>Sacoglossa</taxon>
        <taxon>Placobranchoidea</taxon>
        <taxon>Plakobranchidae</taxon>
        <taxon>Elysia</taxon>
    </lineage>
</organism>
<keyword evidence="2" id="KW-1185">Reference proteome</keyword>
<evidence type="ECO:0000313" key="2">
    <source>
        <dbReference type="Proteomes" id="UP001283361"/>
    </source>
</evidence>
<dbReference type="PANTHER" id="PTHR46601:SF1">
    <property type="entry name" value="ADF-H DOMAIN-CONTAINING PROTEIN"/>
    <property type="match status" value="1"/>
</dbReference>
<proteinExistence type="predicted"/>